<dbReference type="CDD" id="cd00009">
    <property type="entry name" value="AAA"/>
    <property type="match status" value="1"/>
</dbReference>
<dbReference type="Pfam" id="PF17868">
    <property type="entry name" value="AAA_lid_8"/>
    <property type="match status" value="1"/>
</dbReference>
<name>A0A845L6T3_9FIRM</name>
<dbReference type="SMART" id="SM00382">
    <property type="entry name" value="AAA"/>
    <property type="match status" value="1"/>
</dbReference>
<reference evidence="2 3" key="1">
    <citation type="submission" date="2020-01" db="EMBL/GenBank/DDBJ databases">
        <title>Whole-genome sequence of Heliobacterium undosum DSM 13378.</title>
        <authorList>
            <person name="Kyndt J.A."/>
            <person name="Meyer T.E."/>
        </authorList>
    </citation>
    <scope>NUCLEOTIDE SEQUENCE [LARGE SCALE GENOMIC DNA]</scope>
    <source>
        <strain evidence="2 3">DSM 13378</strain>
    </source>
</reference>
<evidence type="ECO:0000313" key="3">
    <source>
        <dbReference type="Proteomes" id="UP000463470"/>
    </source>
</evidence>
<dbReference type="InterPro" id="IPR050513">
    <property type="entry name" value="RavA_ATPases"/>
</dbReference>
<dbReference type="Pfam" id="PF20030">
    <property type="entry name" value="bpMoxR"/>
    <property type="match status" value="1"/>
</dbReference>
<keyword evidence="3" id="KW-1185">Reference proteome</keyword>
<dbReference type="Proteomes" id="UP000463470">
    <property type="component" value="Unassembled WGS sequence"/>
</dbReference>
<dbReference type="InterPro" id="IPR027417">
    <property type="entry name" value="P-loop_NTPase"/>
</dbReference>
<dbReference type="OrthoDB" id="1814213at2"/>
<gene>
    <name evidence="2" type="ORF">GTO91_17055</name>
</gene>
<feature type="domain" description="AAA+ ATPase" evidence="1">
    <location>
        <begin position="24"/>
        <end position="167"/>
    </location>
</feature>
<dbReference type="InterPro" id="IPR003593">
    <property type="entry name" value="AAA+_ATPase"/>
</dbReference>
<dbReference type="SUPFAM" id="SSF52540">
    <property type="entry name" value="P-loop containing nucleoside triphosphate hydrolases"/>
    <property type="match status" value="1"/>
</dbReference>
<sequence length="375" mass="41856">MDYLAKRFLERESVIKAAMVAFVARKNLLLIGPPGTAKSELVSSLAELLNGCNYFQWLLSKFTTPEELFGPVSLRSLEQDAYRRITTAKLPEAHVAFLDEVFKASSAILNALLTLMNERLFYNNGAPVRTPLVSVIGASNEFPEEGENLSALFDRFHLRFELSYLGDGAFLDMLNGAATGWGITAYRPQLSLADLEALQAAGDRATVPIATLNTLREIRRELVKEGITPSDRRFVNGLALLKAHAVLDGRDQVMDEDLSILAHSLWEEPEQKAKVGTILRQFGDKFTGQLEELVLDAKEVAEKALANPEEVSETSKAIAKLKKIGRRLVDMEPDAGTKRKQTALRENFELVRQLHRTVHKMAFHVEADFDFNLTK</sequence>
<protein>
    <submittedName>
        <fullName evidence="2">AAA domain-containing protein</fullName>
    </submittedName>
</protein>
<dbReference type="Gene3D" id="3.40.50.300">
    <property type="entry name" value="P-loop containing nucleotide triphosphate hydrolases"/>
    <property type="match status" value="1"/>
</dbReference>
<dbReference type="EMBL" id="WXEY01000038">
    <property type="protein sequence ID" value="MZP31406.1"/>
    <property type="molecule type" value="Genomic_DNA"/>
</dbReference>
<dbReference type="GO" id="GO:0005524">
    <property type="term" value="F:ATP binding"/>
    <property type="evidence" value="ECO:0007669"/>
    <property type="project" value="InterPro"/>
</dbReference>
<accession>A0A845L6T3</accession>
<dbReference type="PANTHER" id="PTHR32204:SF0">
    <property type="entry name" value="ATPASE RAVA"/>
    <property type="match status" value="1"/>
</dbReference>
<proteinExistence type="predicted"/>
<dbReference type="PANTHER" id="PTHR32204">
    <property type="entry name" value="ATPASE RAVA"/>
    <property type="match status" value="1"/>
</dbReference>
<dbReference type="InterPro" id="IPR045427">
    <property type="entry name" value="MoxR"/>
</dbReference>
<dbReference type="PRINTS" id="PR00300">
    <property type="entry name" value="CLPPROTEASEA"/>
</dbReference>
<dbReference type="InterPro" id="IPR001270">
    <property type="entry name" value="ClpA/B"/>
</dbReference>
<dbReference type="InterPro" id="IPR041538">
    <property type="entry name" value="RavA-like_AAA_lid"/>
</dbReference>
<evidence type="ECO:0000259" key="1">
    <source>
        <dbReference type="SMART" id="SM00382"/>
    </source>
</evidence>
<comment type="caution">
    <text evidence="2">The sequence shown here is derived from an EMBL/GenBank/DDBJ whole genome shotgun (WGS) entry which is preliminary data.</text>
</comment>
<evidence type="ECO:0000313" key="2">
    <source>
        <dbReference type="EMBL" id="MZP31406.1"/>
    </source>
</evidence>
<organism evidence="2 3">
    <name type="scientific">Heliomicrobium undosum</name>
    <dbReference type="NCBI Taxonomy" id="121734"/>
    <lineage>
        <taxon>Bacteria</taxon>
        <taxon>Bacillati</taxon>
        <taxon>Bacillota</taxon>
        <taxon>Clostridia</taxon>
        <taxon>Eubacteriales</taxon>
        <taxon>Heliobacteriaceae</taxon>
        <taxon>Heliomicrobium</taxon>
    </lineage>
</organism>
<dbReference type="AlphaFoldDB" id="A0A845L6T3"/>